<protein>
    <recommendedName>
        <fullName evidence="1">Peptidase metallopeptidase domain-containing protein</fullName>
    </recommendedName>
</protein>
<proteinExistence type="predicted"/>
<dbReference type="InterPro" id="IPR006026">
    <property type="entry name" value="Peptidase_Metallo"/>
</dbReference>
<dbReference type="GO" id="GO:0008237">
    <property type="term" value="F:metallopeptidase activity"/>
    <property type="evidence" value="ECO:0007669"/>
    <property type="project" value="InterPro"/>
</dbReference>
<dbReference type="Pfam" id="PF01400">
    <property type="entry name" value="Astacin"/>
    <property type="match status" value="1"/>
</dbReference>
<dbReference type="Gene3D" id="3.40.390.10">
    <property type="entry name" value="Collagenase (Catalytic Domain)"/>
    <property type="match status" value="1"/>
</dbReference>
<dbReference type="InterPro" id="IPR001506">
    <property type="entry name" value="Peptidase_M12A"/>
</dbReference>
<accession>A0A6B3NM16</accession>
<dbReference type="SMART" id="SM00235">
    <property type="entry name" value="ZnMc"/>
    <property type="match status" value="1"/>
</dbReference>
<dbReference type="EMBL" id="JAAHBU010000002">
    <property type="protein sequence ID" value="NER62633.1"/>
    <property type="molecule type" value="Genomic_DNA"/>
</dbReference>
<reference evidence="2 3" key="1">
    <citation type="submission" date="2020-02" db="EMBL/GenBank/DDBJ databases">
        <title>Broccoli isolated Pseudomonas sp.</title>
        <authorList>
            <person name="Fujikawa T."/>
            <person name="Sawada H."/>
        </authorList>
    </citation>
    <scope>NUCLEOTIDE SEQUENCE [LARGE SCALE GENOMIC DNA]</scope>
    <source>
        <strain evidence="2 3">MAFF212427</strain>
    </source>
</reference>
<keyword evidence="3" id="KW-1185">Reference proteome</keyword>
<dbReference type="GO" id="GO:0008270">
    <property type="term" value="F:zinc ion binding"/>
    <property type="evidence" value="ECO:0007669"/>
    <property type="project" value="InterPro"/>
</dbReference>
<gene>
    <name evidence="2" type="ORF">G3436_00300</name>
</gene>
<name>A0A6B3NM16_9PSED</name>
<dbReference type="GO" id="GO:0006508">
    <property type="term" value="P:proteolysis"/>
    <property type="evidence" value="ECO:0007669"/>
    <property type="project" value="InterPro"/>
</dbReference>
<organism evidence="2 3">
    <name type="scientific">Pseudomonas brassicae</name>
    <dbReference type="NCBI Taxonomy" id="2708063"/>
    <lineage>
        <taxon>Bacteria</taxon>
        <taxon>Pseudomonadati</taxon>
        <taxon>Pseudomonadota</taxon>
        <taxon>Gammaproteobacteria</taxon>
        <taxon>Pseudomonadales</taxon>
        <taxon>Pseudomonadaceae</taxon>
        <taxon>Pseudomonas</taxon>
    </lineage>
</organism>
<comment type="caution">
    <text evidence="2">The sequence shown here is derived from an EMBL/GenBank/DDBJ whole genome shotgun (WGS) entry which is preliminary data.</text>
</comment>
<evidence type="ECO:0000259" key="1">
    <source>
        <dbReference type="SMART" id="SM00235"/>
    </source>
</evidence>
<feature type="domain" description="Peptidase metallopeptidase" evidence="1">
    <location>
        <begin position="46"/>
        <end position="191"/>
    </location>
</feature>
<dbReference type="InterPro" id="IPR024079">
    <property type="entry name" value="MetalloPept_cat_dom_sf"/>
</dbReference>
<dbReference type="AlphaFoldDB" id="A0A6B3NM16"/>
<dbReference type="RefSeq" id="WP_163940226.1">
    <property type="nucleotide sequence ID" value="NZ_JAAHBU010000002.1"/>
</dbReference>
<evidence type="ECO:0000313" key="2">
    <source>
        <dbReference type="EMBL" id="NER62633.1"/>
    </source>
</evidence>
<dbReference type="SUPFAM" id="SSF55486">
    <property type="entry name" value="Metalloproteases ('zincins'), catalytic domain"/>
    <property type="match status" value="1"/>
</dbReference>
<sequence length="247" mass="28072">MSHSLFCTHPTCSDPALAAALAVQENPANSAASGSGGRKKRAVGETTNFWAPQRHLRIRFWEGTPKDLQEAVFNAGSLWLEYANLTFELVAPDAEAEITIQMLDPEEGINYCWPGTEALLPEAMPTMKLSVLPEEDHFQYTVLHEFGHMLGARHEHQHPDANIPWDTEGLYTQFEEAGKTRQHVDEQLFNKFERSKVYNTVYDPRSIMHYNVPADWALDGWSLVIENRVISEKDKAFMRTVYPPRAD</sequence>
<dbReference type="Proteomes" id="UP000482634">
    <property type="component" value="Unassembled WGS sequence"/>
</dbReference>
<evidence type="ECO:0000313" key="3">
    <source>
        <dbReference type="Proteomes" id="UP000482634"/>
    </source>
</evidence>